<feature type="region of interest" description="Disordered" evidence="1">
    <location>
        <begin position="62"/>
        <end position="83"/>
    </location>
</feature>
<feature type="compositionally biased region" description="Basic and acidic residues" evidence="1">
    <location>
        <begin position="69"/>
        <end position="83"/>
    </location>
</feature>
<evidence type="ECO:0000313" key="3">
    <source>
        <dbReference type="WBParaSite" id="maker-unitig_21524-snap-gene-0.1-mRNA-1"/>
    </source>
</evidence>
<feature type="region of interest" description="Disordered" evidence="1">
    <location>
        <begin position="1"/>
        <end position="23"/>
    </location>
</feature>
<accession>A0A1I8F5R3</accession>
<evidence type="ECO:0000256" key="1">
    <source>
        <dbReference type="SAM" id="MobiDB-lite"/>
    </source>
</evidence>
<reference evidence="3" key="1">
    <citation type="submission" date="2016-11" db="UniProtKB">
        <authorList>
            <consortium name="WormBaseParasite"/>
        </authorList>
    </citation>
    <scope>IDENTIFICATION</scope>
</reference>
<dbReference type="Proteomes" id="UP000095280">
    <property type="component" value="Unplaced"/>
</dbReference>
<name>A0A1I8F5R3_9PLAT</name>
<keyword evidence="2" id="KW-1185">Reference proteome</keyword>
<dbReference type="WBParaSite" id="maker-unitig_21524-snap-gene-0.1-mRNA-1">
    <property type="protein sequence ID" value="maker-unitig_21524-snap-gene-0.1-mRNA-1"/>
    <property type="gene ID" value="maker-unitig_21524-snap-gene-0.1"/>
</dbReference>
<sequence length="106" mass="11846">MDQNVQLYQTQQAGNGKRLGGHSKMEMTDVASNYTAVSNPRQAMTRYLQAQNKKLKDELAGLKSPLGQGDRENPSDVRRGAEQQLRRLLDDAERMKGEKDAKLASL</sequence>
<evidence type="ECO:0000313" key="2">
    <source>
        <dbReference type="Proteomes" id="UP000095280"/>
    </source>
</evidence>
<protein>
    <submittedName>
        <fullName evidence="3">REM-1 domain-containing protein</fullName>
    </submittedName>
</protein>
<feature type="compositionally biased region" description="Polar residues" evidence="1">
    <location>
        <begin position="1"/>
        <end position="14"/>
    </location>
</feature>
<dbReference type="AlphaFoldDB" id="A0A1I8F5R3"/>
<proteinExistence type="predicted"/>
<organism evidence="2 3">
    <name type="scientific">Macrostomum lignano</name>
    <dbReference type="NCBI Taxonomy" id="282301"/>
    <lineage>
        <taxon>Eukaryota</taxon>
        <taxon>Metazoa</taxon>
        <taxon>Spiralia</taxon>
        <taxon>Lophotrochozoa</taxon>
        <taxon>Platyhelminthes</taxon>
        <taxon>Rhabditophora</taxon>
        <taxon>Macrostomorpha</taxon>
        <taxon>Macrostomida</taxon>
        <taxon>Macrostomidae</taxon>
        <taxon>Macrostomum</taxon>
    </lineage>
</organism>